<protein>
    <submittedName>
        <fullName evidence="2">Prepilin-type N-terminal cleavage/methylation domain-containing protein</fullName>
    </submittedName>
</protein>
<dbReference type="AlphaFoldDB" id="A0A5D3WM53"/>
<name>A0A5D3WM53_9BACT</name>
<sequence length="351" mass="38887">MRLIPLLSNESPSVKWTRPESSQAGFSLIEVMIALCIMGILAAFMFPAFWEFQKQGLREICKNDLYDRAERLKIFVGDEIKMAGFLVGRNFSTDLSIGGNTYPTSIVVTDNDNADDEISFIKGEESFPPIFVLDTLAGPPVQVRTCVAQDSLAGLSSNDKRARLGLEGGTVHDRIAFANQKRIYQIFDDVNDGVSFGAVVTAGNAPCNKTFDTQLVTISLTTSLIDDVPEGTEIFPVRVRRFHIVKSGSESQLRYSDLDQDEIIDRQVDGLQLQYLVDGNWVDAPGATEDIRAVRFYLLVRALAPDQGLINTVDYSSQMGNAVSNTYGPYNDAFRRIVVVGEVEVKNYVTR</sequence>
<keyword evidence="1" id="KW-1133">Transmembrane helix</keyword>
<feature type="transmembrane region" description="Helical" evidence="1">
    <location>
        <begin position="26"/>
        <end position="50"/>
    </location>
</feature>
<proteinExistence type="predicted"/>
<keyword evidence="1" id="KW-0472">Membrane</keyword>
<dbReference type="EMBL" id="VNIB01000001">
    <property type="protein sequence ID" value="TYO99930.1"/>
    <property type="molecule type" value="Genomic_DNA"/>
</dbReference>
<dbReference type="SUPFAM" id="SSF54523">
    <property type="entry name" value="Pili subunits"/>
    <property type="match status" value="1"/>
</dbReference>
<reference evidence="2 3" key="1">
    <citation type="submission" date="2019-07" db="EMBL/GenBank/DDBJ databases">
        <title>Genomic Encyclopedia of Type Strains, Phase IV (KMG-IV): sequencing the most valuable type-strain genomes for metagenomic binning, comparative biology and taxonomic classification.</title>
        <authorList>
            <person name="Goeker M."/>
        </authorList>
    </citation>
    <scope>NUCLEOTIDE SEQUENCE [LARGE SCALE GENOMIC DNA]</scope>
    <source>
        <strain evidence="2 3">SS015</strain>
    </source>
</reference>
<dbReference type="OrthoDB" id="5405832at2"/>
<dbReference type="InterPro" id="IPR012902">
    <property type="entry name" value="N_methyl_site"/>
</dbReference>
<dbReference type="NCBIfam" id="TIGR02532">
    <property type="entry name" value="IV_pilin_GFxxxE"/>
    <property type="match status" value="1"/>
</dbReference>
<evidence type="ECO:0000313" key="3">
    <source>
        <dbReference type="Proteomes" id="UP000324159"/>
    </source>
</evidence>
<organism evidence="2 3">
    <name type="scientific">Geothermobacter ehrlichii</name>
    <dbReference type="NCBI Taxonomy" id="213224"/>
    <lineage>
        <taxon>Bacteria</taxon>
        <taxon>Pseudomonadati</taxon>
        <taxon>Thermodesulfobacteriota</taxon>
        <taxon>Desulfuromonadia</taxon>
        <taxon>Desulfuromonadales</taxon>
        <taxon>Geothermobacteraceae</taxon>
        <taxon>Geothermobacter</taxon>
    </lineage>
</organism>
<evidence type="ECO:0000256" key="1">
    <source>
        <dbReference type="SAM" id="Phobius"/>
    </source>
</evidence>
<gene>
    <name evidence="2" type="ORF">EDC39_10190</name>
</gene>
<dbReference type="Gene3D" id="3.30.700.10">
    <property type="entry name" value="Glycoprotein, Type 4 Pilin"/>
    <property type="match status" value="1"/>
</dbReference>
<dbReference type="InterPro" id="IPR045584">
    <property type="entry name" value="Pilin-like"/>
</dbReference>
<dbReference type="Proteomes" id="UP000324159">
    <property type="component" value="Unassembled WGS sequence"/>
</dbReference>
<keyword evidence="1" id="KW-0812">Transmembrane</keyword>
<keyword evidence="3" id="KW-1185">Reference proteome</keyword>
<comment type="caution">
    <text evidence="2">The sequence shown here is derived from an EMBL/GenBank/DDBJ whole genome shotgun (WGS) entry which is preliminary data.</text>
</comment>
<evidence type="ECO:0000313" key="2">
    <source>
        <dbReference type="EMBL" id="TYO99930.1"/>
    </source>
</evidence>
<dbReference type="Pfam" id="PF07963">
    <property type="entry name" value="N_methyl"/>
    <property type="match status" value="1"/>
</dbReference>
<accession>A0A5D3WM53</accession>